<dbReference type="AlphaFoldDB" id="A0A9X0AH77"/>
<evidence type="ECO:0000313" key="2">
    <source>
        <dbReference type="Proteomes" id="UP001152300"/>
    </source>
</evidence>
<keyword evidence="2" id="KW-1185">Reference proteome</keyword>
<organism evidence="1 2">
    <name type="scientific">Sclerotinia nivalis</name>
    <dbReference type="NCBI Taxonomy" id="352851"/>
    <lineage>
        <taxon>Eukaryota</taxon>
        <taxon>Fungi</taxon>
        <taxon>Dikarya</taxon>
        <taxon>Ascomycota</taxon>
        <taxon>Pezizomycotina</taxon>
        <taxon>Leotiomycetes</taxon>
        <taxon>Helotiales</taxon>
        <taxon>Sclerotiniaceae</taxon>
        <taxon>Sclerotinia</taxon>
    </lineage>
</organism>
<dbReference type="EMBL" id="JAPEIS010000012">
    <property type="protein sequence ID" value="KAJ8060898.1"/>
    <property type="molecule type" value="Genomic_DNA"/>
</dbReference>
<evidence type="ECO:0000313" key="1">
    <source>
        <dbReference type="EMBL" id="KAJ8060898.1"/>
    </source>
</evidence>
<sequence>MKNSTIGGLNQNVSKDGGVITESMIFLSLYSAMYSIPNRFGCWRARNLGYLEALEDLDAEFSRDPEETEHNPPLTDAADRLVQDSGLDTEIHITGTATSCGFRNEHTEENDIDLRARSLVRDRLKLAGPLKFGQVTR</sequence>
<dbReference type="Proteomes" id="UP001152300">
    <property type="component" value="Unassembled WGS sequence"/>
</dbReference>
<proteinExistence type="predicted"/>
<comment type="caution">
    <text evidence="1">The sequence shown here is derived from an EMBL/GenBank/DDBJ whole genome shotgun (WGS) entry which is preliminary data.</text>
</comment>
<name>A0A9X0AH77_9HELO</name>
<reference evidence="1" key="1">
    <citation type="submission" date="2022-11" db="EMBL/GenBank/DDBJ databases">
        <title>Genome Resource of Sclerotinia nivalis Strain SnTB1, a Plant Pathogen Isolated from American Ginseng.</title>
        <authorList>
            <person name="Fan S."/>
        </authorList>
    </citation>
    <scope>NUCLEOTIDE SEQUENCE</scope>
    <source>
        <strain evidence="1">SnTB1</strain>
    </source>
</reference>
<protein>
    <submittedName>
        <fullName evidence="1">Uncharacterized protein</fullName>
    </submittedName>
</protein>
<accession>A0A9X0AH77</accession>
<gene>
    <name evidence="1" type="ORF">OCU04_009978</name>
</gene>